<evidence type="ECO:0000313" key="3">
    <source>
        <dbReference type="Proteomes" id="UP000034410"/>
    </source>
</evidence>
<reference evidence="2 3" key="1">
    <citation type="journal article" date="2015" name="Genome Announc.">
        <title>Complete Genome Sequence of Sedimenticola thiotaurini Strain SIP-G1, a Polyphosphate- and Polyhydroxyalkanoate-Accumulating Sulfur-Oxidizing Gammaproteobacterium Isolated from Salt Marsh Sediments.</title>
        <authorList>
            <person name="Flood B.E."/>
            <person name="Jones D.S."/>
            <person name="Bailey J.V."/>
        </authorList>
    </citation>
    <scope>NUCLEOTIDE SEQUENCE [LARGE SCALE GENOMIC DNA]</scope>
    <source>
        <strain evidence="2 3">SIP-G1</strain>
    </source>
</reference>
<sequence>MEITAIFCTLTVLLLVLQTAQAGSVNMGTPESGVELGLGWDSQRAEIIPNRCIRFAPVKEEGQTIRMQLKAVSDSSELMEQLGVSAGMSIKSAVGSASAQGKFAAKTRVTSSSNSLLIRATVDNGVLFVGPSRPLNPVRSAYPLKENSSSRPPWWVNEARVSSMLRLTDEARDILGDGGAENLREFERLCGDSFVSAIYSGAELIAVMSVSSKSRTQAKTAQKCVQAKLSAWGAKGEANACTDSANHQRDGSTEVTVDFTQIGGAGGKIPMNQEGFLAKLNDLPSEAQAGPQFHSMDLTAYSDLPNWPHAMAMDTADDPEDALLVNFYYTLTSVQYTLQDALDNKDEYVGEKIEQLKSFQDEVIEYRRSILHTLQEIHRLAGIPTEVPVFFGLFTRTDTEAVHQKEQLEAQVAAQKARLVKFNGGSENPNLIKLKLPLPCGAVDTCTQPPCEISGQEIVTYYVGRQSRRICQNDPASPECLDNRQLNTLAESVDALFSTQDDCKSET</sequence>
<proteinExistence type="predicted"/>
<dbReference type="EMBL" id="CP011412">
    <property type="protein sequence ID" value="AKH21687.1"/>
    <property type="molecule type" value="Genomic_DNA"/>
</dbReference>
<keyword evidence="3" id="KW-1185">Reference proteome</keyword>
<evidence type="ECO:0000256" key="1">
    <source>
        <dbReference type="SAM" id="SignalP"/>
    </source>
</evidence>
<keyword evidence="1" id="KW-0732">Signal</keyword>
<dbReference type="AlphaFoldDB" id="A0A0F7K1D0"/>
<dbReference type="KEGG" id="seds:AAY24_16535"/>
<dbReference type="OrthoDB" id="8477321at2"/>
<feature type="signal peptide" evidence="1">
    <location>
        <begin position="1"/>
        <end position="22"/>
    </location>
</feature>
<protein>
    <recommendedName>
        <fullName evidence="4">MACPF domain-containing protein</fullName>
    </recommendedName>
</protein>
<name>A0A0F7K1D0_9GAMM</name>
<evidence type="ECO:0000313" key="2">
    <source>
        <dbReference type="EMBL" id="AKH21687.1"/>
    </source>
</evidence>
<evidence type="ECO:0008006" key="4">
    <source>
        <dbReference type="Google" id="ProtNLM"/>
    </source>
</evidence>
<organism evidence="2 3">
    <name type="scientific">Sedimenticola thiotaurini</name>
    <dbReference type="NCBI Taxonomy" id="1543721"/>
    <lineage>
        <taxon>Bacteria</taxon>
        <taxon>Pseudomonadati</taxon>
        <taxon>Pseudomonadota</taxon>
        <taxon>Gammaproteobacteria</taxon>
        <taxon>Chromatiales</taxon>
        <taxon>Sedimenticolaceae</taxon>
        <taxon>Sedimenticola</taxon>
    </lineage>
</organism>
<dbReference type="Proteomes" id="UP000034410">
    <property type="component" value="Chromosome"/>
</dbReference>
<gene>
    <name evidence="2" type="ORF">AAY24_16535</name>
</gene>
<feature type="chain" id="PRO_5002517775" description="MACPF domain-containing protein" evidence="1">
    <location>
        <begin position="23"/>
        <end position="507"/>
    </location>
</feature>
<accession>A0A0F7K1D0</accession>